<dbReference type="Proteomes" id="UP000537141">
    <property type="component" value="Unassembled WGS sequence"/>
</dbReference>
<feature type="domain" description="Transcription factor zinc-finger" evidence="1">
    <location>
        <begin position="37"/>
        <end position="72"/>
    </location>
</feature>
<name>A0A7X0TU56_9GAMM</name>
<accession>A0A7X0TU56</accession>
<gene>
    <name evidence="2" type="ORF">HNQ55_002500</name>
</gene>
<protein>
    <submittedName>
        <fullName evidence="2">Zn-finger nucleic acid-binding protein</fullName>
    </submittedName>
</protein>
<keyword evidence="3" id="KW-1185">Reference proteome</keyword>
<dbReference type="Pfam" id="PF13453">
    <property type="entry name" value="Zn_ribbon_TFIIB"/>
    <property type="match status" value="2"/>
</dbReference>
<feature type="domain" description="Transcription factor zinc-finger" evidence="1">
    <location>
        <begin position="104"/>
        <end position="142"/>
    </location>
</feature>
<evidence type="ECO:0000259" key="1">
    <source>
        <dbReference type="Pfam" id="PF13453"/>
    </source>
</evidence>
<evidence type="ECO:0000313" key="3">
    <source>
        <dbReference type="Proteomes" id="UP000537141"/>
    </source>
</evidence>
<proteinExistence type="predicted"/>
<evidence type="ECO:0000313" key="2">
    <source>
        <dbReference type="EMBL" id="MBB6543976.1"/>
    </source>
</evidence>
<dbReference type="AlphaFoldDB" id="A0A7X0TU56"/>
<dbReference type="InterPro" id="IPR027392">
    <property type="entry name" value="TF_Znf"/>
</dbReference>
<organism evidence="2 3">
    <name type="scientific">Thalassotalea piscium</name>
    <dbReference type="NCBI Taxonomy" id="1230533"/>
    <lineage>
        <taxon>Bacteria</taxon>
        <taxon>Pseudomonadati</taxon>
        <taxon>Pseudomonadota</taxon>
        <taxon>Gammaproteobacteria</taxon>
        <taxon>Alteromonadales</taxon>
        <taxon>Colwelliaceae</taxon>
        <taxon>Thalassotalea</taxon>
    </lineage>
</organism>
<comment type="caution">
    <text evidence="2">The sequence shown here is derived from an EMBL/GenBank/DDBJ whole genome shotgun (WGS) entry which is preliminary data.</text>
</comment>
<dbReference type="RefSeq" id="WP_184424747.1">
    <property type="nucleotide sequence ID" value="NZ_AP027362.1"/>
</dbReference>
<reference evidence="2 3" key="1">
    <citation type="submission" date="2020-08" db="EMBL/GenBank/DDBJ databases">
        <title>Genomic Encyclopedia of Type Strains, Phase IV (KMG-IV): sequencing the most valuable type-strain genomes for metagenomic binning, comparative biology and taxonomic classification.</title>
        <authorList>
            <person name="Goeker M."/>
        </authorList>
    </citation>
    <scope>NUCLEOTIDE SEQUENCE [LARGE SCALE GENOMIC DNA]</scope>
    <source>
        <strain evidence="2 3">DSM 26287</strain>
    </source>
</reference>
<sequence length="196" mass="22625">MVHSQCLSCKHIVKAKVHNCPMCNAGMKISQEDNPKQCPRCTVPLKIKHYRNFELDECNKCEGLWLEPDEFSVLTSEFDVYRDNASNPLYLRPALKKAENYLPCANCQKMMSRRSFKTISGVLIDSCIHCGVWLDKGELDNIRDFVASGGLDKAQDRKIIQQELKLDALNDRVSDLELMEKMLNKFDIKRIFFRGF</sequence>
<dbReference type="EMBL" id="JACHHU010000022">
    <property type="protein sequence ID" value="MBB6543976.1"/>
    <property type="molecule type" value="Genomic_DNA"/>
</dbReference>